<proteinExistence type="predicted"/>
<gene>
    <name evidence="1" type="ORF">S12H4_00045</name>
</gene>
<accession>X1SHW1</accession>
<reference evidence="1" key="1">
    <citation type="journal article" date="2014" name="Front. Microbiol.">
        <title>High frequency of phylogenetically diverse reductive dehalogenase-homologous genes in deep subseafloor sedimentary metagenomes.</title>
        <authorList>
            <person name="Kawai M."/>
            <person name="Futagami T."/>
            <person name="Toyoda A."/>
            <person name="Takaki Y."/>
            <person name="Nishi S."/>
            <person name="Hori S."/>
            <person name="Arai W."/>
            <person name="Tsubouchi T."/>
            <person name="Morono Y."/>
            <person name="Uchiyama I."/>
            <person name="Ito T."/>
            <person name="Fujiyama A."/>
            <person name="Inagaki F."/>
            <person name="Takami H."/>
        </authorList>
    </citation>
    <scope>NUCLEOTIDE SEQUENCE</scope>
    <source>
        <strain evidence="1">Expedition CK06-06</strain>
    </source>
</reference>
<evidence type="ECO:0000313" key="1">
    <source>
        <dbReference type="EMBL" id="GAI67384.1"/>
    </source>
</evidence>
<protein>
    <submittedName>
        <fullName evidence="1">Uncharacterized protein</fullName>
    </submittedName>
</protein>
<organism evidence="1">
    <name type="scientific">marine sediment metagenome</name>
    <dbReference type="NCBI Taxonomy" id="412755"/>
    <lineage>
        <taxon>unclassified sequences</taxon>
        <taxon>metagenomes</taxon>
        <taxon>ecological metagenomes</taxon>
    </lineage>
</organism>
<dbReference type="AlphaFoldDB" id="X1SHW1"/>
<name>X1SHW1_9ZZZZ</name>
<sequence>MNRNPLVTWQYEQIEAECALLTGHATDPACPCDSDTENCIRKHLLTIEALAKETYPMDISDQEKQGMADLADQARTWRKQIEQYTINPGSPEPANPGEVIRTEELEHGAGEVRIYKEQGEFHAGSLRTIKPDEDTLILVGCPVDRAAWQDQECICQGTGERGCMELHSITKFANALQGDE</sequence>
<dbReference type="EMBL" id="BARW01000003">
    <property type="protein sequence ID" value="GAI67384.1"/>
    <property type="molecule type" value="Genomic_DNA"/>
</dbReference>
<comment type="caution">
    <text evidence="1">The sequence shown here is derived from an EMBL/GenBank/DDBJ whole genome shotgun (WGS) entry which is preliminary data.</text>
</comment>